<gene>
    <name evidence="9" type="ORF">HK100_012539</name>
</gene>
<sequence length="1231" mass="139613">MESNQTLETTGIGTVYQHLESGVTTIAATASATSTRRVSFSIPPEIQPLQQQLQPHQQSQQQQYQEPYSQNFYAEYPPKQSSHSASQSPQQYIASVDPADLDDLVLDDRVISPNPISAISAVNLEDNFSNISSFNVSGSNSNYDGKCNNNSNNNAKCCNNSNCCCSSDSDSPSAVIAALKRDKVKLCAHIESLQLSLDAASAALTSRAESAVQETALWERDYADFEDNKARVKLLEMDLKAAEDDASRQRARVAILVETIEQIQKNKPSPEMIRNADHDNKERSSVDSNSITRSSHDYTQQQYDFANVNTLTSSLSPQLVVKTAESATHENNARDIAEVIQQVNSEKSAQDTALNERISQLEVENTQLKTDWTNIKTEYTQLVSNVSYLETEIAFLKSENIRVQAECSQALRKVEEFENAQLLSDNQSITNEILRTESQALKDRIKVLESAIVESSNASALTQKSLAKTQSLLKSEKKAAESIRESNAVLQTTVAAHFAALTDAQETVRLLRAENAAYFVEFEDAKSNTAMLEARVKEMAAAVDKSVSDHVVMVQRFSEKESGLLKKIELLGQQVGDKQQIIEKLQVQMVEIKVIKEQRREKLVFECDNRIVQAKQAADERTILQSQKDGAEYNALNEICESLRVDYSNVISKLHDVDAQNKILADKNSSLVAQLNSLTSENSQLHNQLNDANTQLSLLAASSKEEVDSQIAKLKAEILELQDDCIDFSEINSNLEEQLETAKRRETELIFSLNESNQLNEFNLGSKENLIHQLCLYLQESLFLLTSQEISLSNEMDESFLQNINSVLDMVRVHSNTIRQILIRNMDGKNAIVSLENIIFCFEYIEKRFKEFQRAIEFHESEPHKVVPNYNTFPDVAAYTASEPHAMSRSNSRTSHANSSPQHYSNSPTTSTTYIKHISTNENDYTTAISNNNLILQLRQENQTLTEKIHQLERDLQTSRHCHTRDAERLELLTHELEQHKLMHNDHNVLLARIQDLEAWNATRLRALEIEIEEHVRVQRQIRADFEVREAQLGEEIRMLEDGLFEAGAMIDGGGRGGDDVFRDVLERLRHRRNVTDDVIAQRNMQIEILEREVFRLAGVEERIQILESRIWNLVQETVNDAMPIQTIDDGLIELGYAFEFFRTFNQRLEMWRSDLVFQKRYFVLRIEDLLESQRLLLAQLHQKHGSGSGSDYGSVIMLEPSLLENSPRRKWKRVFLVVVGALRFGRVCRW</sequence>
<feature type="compositionally biased region" description="Basic and acidic residues" evidence="7">
    <location>
        <begin position="274"/>
        <end position="285"/>
    </location>
</feature>
<evidence type="ECO:0000256" key="6">
    <source>
        <dbReference type="SAM" id="Coils"/>
    </source>
</evidence>
<feature type="region of interest" description="Disordered" evidence="7">
    <location>
        <begin position="266"/>
        <end position="295"/>
    </location>
</feature>
<feature type="region of interest" description="Disordered" evidence="7">
    <location>
        <begin position="883"/>
        <end position="912"/>
    </location>
</feature>
<evidence type="ECO:0000256" key="7">
    <source>
        <dbReference type="SAM" id="MobiDB-lite"/>
    </source>
</evidence>
<protein>
    <recommendedName>
        <fullName evidence="8">Pericentrin/AKAP-450 centrosomal targeting domain-containing protein</fullName>
    </recommendedName>
</protein>
<dbReference type="InterPro" id="IPR019528">
    <property type="entry name" value="PACT_domain"/>
</dbReference>
<dbReference type="Pfam" id="PF10495">
    <property type="entry name" value="PACT_coil_coil"/>
    <property type="match status" value="1"/>
</dbReference>
<keyword evidence="5" id="KW-0206">Cytoskeleton</keyword>
<dbReference type="GO" id="GO:0005737">
    <property type="term" value="C:cytoplasm"/>
    <property type="evidence" value="ECO:0007669"/>
    <property type="project" value="UniProtKB-ARBA"/>
</dbReference>
<dbReference type="Proteomes" id="UP001211907">
    <property type="component" value="Unassembled WGS sequence"/>
</dbReference>
<keyword evidence="2" id="KW-0963">Cytoplasm</keyword>
<keyword evidence="4 6" id="KW-0175">Coiled coil</keyword>
<evidence type="ECO:0000256" key="3">
    <source>
        <dbReference type="ARBA" id="ARBA00022553"/>
    </source>
</evidence>
<evidence type="ECO:0000256" key="1">
    <source>
        <dbReference type="ARBA" id="ARBA00004267"/>
    </source>
</evidence>
<feature type="coiled-coil region" evidence="6">
    <location>
        <begin position="675"/>
        <end position="745"/>
    </location>
</feature>
<feature type="compositionally biased region" description="Polar residues" evidence="7">
    <location>
        <begin position="286"/>
        <end position="295"/>
    </location>
</feature>
<accession>A0AAD5XG66</accession>
<dbReference type="GO" id="GO:0005815">
    <property type="term" value="C:microtubule organizing center"/>
    <property type="evidence" value="ECO:0007669"/>
    <property type="project" value="UniProtKB-SubCell"/>
</dbReference>
<reference evidence="9" key="1">
    <citation type="submission" date="2020-05" db="EMBL/GenBank/DDBJ databases">
        <title>Phylogenomic resolution of chytrid fungi.</title>
        <authorList>
            <person name="Stajich J.E."/>
            <person name="Amses K."/>
            <person name="Simmons R."/>
            <person name="Seto K."/>
            <person name="Myers J."/>
            <person name="Bonds A."/>
            <person name="Quandt C.A."/>
            <person name="Barry K."/>
            <person name="Liu P."/>
            <person name="Grigoriev I."/>
            <person name="Longcore J.E."/>
            <person name="James T.Y."/>
        </authorList>
    </citation>
    <scope>NUCLEOTIDE SEQUENCE</scope>
    <source>
        <strain evidence="9">JEL0513</strain>
    </source>
</reference>
<comment type="caution">
    <text evidence="9">The sequence shown here is derived from an EMBL/GenBank/DDBJ whole genome shotgun (WGS) entry which is preliminary data.</text>
</comment>
<evidence type="ECO:0000313" key="9">
    <source>
        <dbReference type="EMBL" id="KAJ3121060.1"/>
    </source>
</evidence>
<organism evidence="9 10">
    <name type="scientific">Physocladia obscura</name>
    <dbReference type="NCBI Taxonomy" id="109957"/>
    <lineage>
        <taxon>Eukaryota</taxon>
        <taxon>Fungi</taxon>
        <taxon>Fungi incertae sedis</taxon>
        <taxon>Chytridiomycota</taxon>
        <taxon>Chytridiomycota incertae sedis</taxon>
        <taxon>Chytridiomycetes</taxon>
        <taxon>Chytridiales</taxon>
        <taxon>Chytriomycetaceae</taxon>
        <taxon>Physocladia</taxon>
    </lineage>
</organism>
<dbReference type="AlphaFoldDB" id="A0AAD5XG66"/>
<evidence type="ECO:0000256" key="5">
    <source>
        <dbReference type="ARBA" id="ARBA00023212"/>
    </source>
</evidence>
<evidence type="ECO:0000256" key="2">
    <source>
        <dbReference type="ARBA" id="ARBA00022490"/>
    </source>
</evidence>
<evidence type="ECO:0000313" key="10">
    <source>
        <dbReference type="Proteomes" id="UP001211907"/>
    </source>
</evidence>
<feature type="domain" description="Pericentrin/AKAP-450 centrosomal targeting" evidence="8">
    <location>
        <begin position="1147"/>
        <end position="1225"/>
    </location>
</feature>
<feature type="coiled-coil region" evidence="6">
    <location>
        <begin position="400"/>
        <end position="451"/>
    </location>
</feature>
<feature type="coiled-coil region" evidence="6">
    <location>
        <begin position="225"/>
        <end position="252"/>
    </location>
</feature>
<keyword evidence="10" id="KW-1185">Reference proteome</keyword>
<comment type="subcellular location">
    <subcellularLocation>
        <location evidence="1">Cytoplasm</location>
        <location evidence="1">Cytoskeleton</location>
        <location evidence="1">Microtubule organizing center</location>
    </subcellularLocation>
</comment>
<feature type="compositionally biased region" description="Polar residues" evidence="7">
    <location>
        <begin position="888"/>
        <end position="912"/>
    </location>
</feature>
<evidence type="ECO:0000256" key="4">
    <source>
        <dbReference type="ARBA" id="ARBA00023054"/>
    </source>
</evidence>
<name>A0AAD5XG66_9FUNG</name>
<proteinExistence type="predicted"/>
<evidence type="ECO:0000259" key="8">
    <source>
        <dbReference type="Pfam" id="PF10495"/>
    </source>
</evidence>
<keyword evidence="3" id="KW-0597">Phosphoprotein</keyword>
<dbReference type="EMBL" id="JADGJH010000912">
    <property type="protein sequence ID" value="KAJ3121060.1"/>
    <property type="molecule type" value="Genomic_DNA"/>
</dbReference>